<proteinExistence type="predicted"/>
<feature type="transmembrane region" description="Helical" evidence="1">
    <location>
        <begin position="15"/>
        <end position="36"/>
    </location>
</feature>
<keyword evidence="3" id="KW-1185">Reference proteome</keyword>
<dbReference type="EMBL" id="JACCFM010000001">
    <property type="protein sequence ID" value="NYJ19504.1"/>
    <property type="molecule type" value="Genomic_DNA"/>
</dbReference>
<evidence type="ECO:0000313" key="2">
    <source>
        <dbReference type="EMBL" id="NYJ19504.1"/>
    </source>
</evidence>
<keyword evidence="1" id="KW-0472">Membrane</keyword>
<protein>
    <submittedName>
        <fullName evidence="2">Uncharacterized protein</fullName>
    </submittedName>
</protein>
<organism evidence="2 3">
    <name type="scientific">Glaciibacter psychrotolerans</name>
    <dbReference type="NCBI Taxonomy" id="670054"/>
    <lineage>
        <taxon>Bacteria</taxon>
        <taxon>Bacillati</taxon>
        <taxon>Actinomycetota</taxon>
        <taxon>Actinomycetes</taxon>
        <taxon>Micrococcales</taxon>
        <taxon>Microbacteriaceae</taxon>
        <taxon>Glaciibacter</taxon>
    </lineage>
</organism>
<sequence>MGGIYLSWGIFDIQLGNLIIILVMLALFVLALVVPFPGTRRRK</sequence>
<name>A0A7Z0J625_9MICO</name>
<accession>A0A7Z0J625</accession>
<keyword evidence="1" id="KW-1133">Transmembrane helix</keyword>
<keyword evidence="1" id="KW-0812">Transmembrane</keyword>
<evidence type="ECO:0000256" key="1">
    <source>
        <dbReference type="SAM" id="Phobius"/>
    </source>
</evidence>
<dbReference type="AlphaFoldDB" id="A0A7Z0J625"/>
<reference evidence="2 3" key="1">
    <citation type="submission" date="2020-07" db="EMBL/GenBank/DDBJ databases">
        <title>Sequencing the genomes of 1000 actinobacteria strains.</title>
        <authorList>
            <person name="Klenk H.-P."/>
        </authorList>
    </citation>
    <scope>NUCLEOTIDE SEQUENCE [LARGE SCALE GENOMIC DNA]</scope>
    <source>
        <strain evidence="2 3">LI1</strain>
    </source>
</reference>
<comment type="caution">
    <text evidence="2">The sequence shown here is derived from an EMBL/GenBank/DDBJ whole genome shotgun (WGS) entry which is preliminary data.</text>
</comment>
<gene>
    <name evidence="2" type="ORF">HNR05_001295</name>
</gene>
<dbReference type="Proteomes" id="UP000537260">
    <property type="component" value="Unassembled WGS sequence"/>
</dbReference>
<evidence type="ECO:0000313" key="3">
    <source>
        <dbReference type="Proteomes" id="UP000537260"/>
    </source>
</evidence>